<dbReference type="FunFam" id="3.30.450.20:FF:000064">
    <property type="entry name" value="Vivid PAS protein VVD"/>
    <property type="match status" value="1"/>
</dbReference>
<feature type="region of interest" description="Disordered" evidence="15">
    <location>
        <begin position="225"/>
        <end position="248"/>
    </location>
</feature>
<dbReference type="InterPro" id="IPR013655">
    <property type="entry name" value="PAS_fold_3"/>
</dbReference>
<evidence type="ECO:0000256" key="15">
    <source>
        <dbReference type="SAM" id="MobiDB-lite"/>
    </source>
</evidence>
<keyword evidence="2" id="KW-0716">Sensory transduction</keyword>
<keyword evidence="6" id="KW-0677">Repeat</keyword>
<dbReference type="EMBL" id="LGSR01000001">
    <property type="protein sequence ID" value="KOS23436.1"/>
    <property type="molecule type" value="Genomic_DNA"/>
</dbReference>
<evidence type="ECO:0000256" key="2">
    <source>
        <dbReference type="ARBA" id="ARBA00022606"/>
    </source>
</evidence>
<feature type="region of interest" description="Disordered" evidence="15">
    <location>
        <begin position="275"/>
        <end position="339"/>
    </location>
</feature>
<keyword evidence="7" id="KW-0863">Zinc-finger</keyword>
<dbReference type="GO" id="GO:0005634">
    <property type="term" value="C:nucleus"/>
    <property type="evidence" value="ECO:0007669"/>
    <property type="project" value="TreeGrafter"/>
</dbReference>
<keyword evidence="12" id="KW-0010">Activator</keyword>
<dbReference type="Pfam" id="PF08447">
    <property type="entry name" value="PAS_3"/>
    <property type="match status" value="1"/>
</dbReference>
<dbReference type="InterPro" id="IPR035965">
    <property type="entry name" value="PAS-like_dom_sf"/>
</dbReference>
<keyword evidence="3" id="KW-0285">Flavoprotein</keyword>
<organism evidence="17 18">
    <name type="scientific">Escovopsis weberi</name>
    <dbReference type="NCBI Taxonomy" id="150374"/>
    <lineage>
        <taxon>Eukaryota</taxon>
        <taxon>Fungi</taxon>
        <taxon>Dikarya</taxon>
        <taxon>Ascomycota</taxon>
        <taxon>Pezizomycotina</taxon>
        <taxon>Sordariomycetes</taxon>
        <taxon>Hypocreomycetidae</taxon>
        <taxon>Hypocreales</taxon>
        <taxon>Hypocreaceae</taxon>
        <taxon>Escovopsis</taxon>
    </lineage>
</organism>
<evidence type="ECO:0000256" key="5">
    <source>
        <dbReference type="ARBA" id="ARBA00022723"/>
    </source>
</evidence>
<dbReference type="FunFam" id="3.30.450.20:FF:000063">
    <property type="entry name" value="White collar 1 protein"/>
    <property type="match status" value="1"/>
</dbReference>
<evidence type="ECO:0000256" key="7">
    <source>
        <dbReference type="ARBA" id="ARBA00022771"/>
    </source>
</evidence>
<dbReference type="InterPro" id="IPR001610">
    <property type="entry name" value="PAC"/>
</dbReference>
<dbReference type="GO" id="GO:0009881">
    <property type="term" value="F:photoreceptor activity"/>
    <property type="evidence" value="ECO:0007669"/>
    <property type="project" value="UniProtKB-KW"/>
</dbReference>
<evidence type="ECO:0000256" key="3">
    <source>
        <dbReference type="ARBA" id="ARBA00022630"/>
    </source>
</evidence>
<dbReference type="PANTHER" id="PTHR47429">
    <property type="entry name" value="PROTEIN TWIN LOV 1"/>
    <property type="match status" value="1"/>
</dbReference>
<evidence type="ECO:0000256" key="11">
    <source>
        <dbReference type="ARBA" id="ARBA00023125"/>
    </source>
</evidence>
<keyword evidence="11" id="KW-0238">DNA-binding</keyword>
<comment type="caution">
    <text evidence="17">The sequence shown here is derived from an EMBL/GenBank/DDBJ whole genome shotgun (WGS) entry which is preliminary data.</text>
</comment>
<dbReference type="InterPro" id="IPR000014">
    <property type="entry name" value="PAS"/>
</dbReference>
<dbReference type="STRING" id="150374.A0A0M8N176"/>
<dbReference type="PROSITE" id="PS50112">
    <property type="entry name" value="PAS"/>
    <property type="match status" value="2"/>
</dbReference>
<evidence type="ECO:0000256" key="12">
    <source>
        <dbReference type="ARBA" id="ARBA00023159"/>
    </source>
</evidence>
<keyword evidence="18" id="KW-1185">Reference proteome</keyword>
<evidence type="ECO:0000256" key="4">
    <source>
        <dbReference type="ARBA" id="ARBA00022643"/>
    </source>
</evidence>
<accession>A0A0M8N176</accession>
<evidence type="ECO:0000259" key="16">
    <source>
        <dbReference type="PROSITE" id="PS50112"/>
    </source>
</evidence>
<dbReference type="GO" id="GO:0008270">
    <property type="term" value="F:zinc ion binding"/>
    <property type="evidence" value="ECO:0007669"/>
    <property type="project" value="UniProtKB-KW"/>
</dbReference>
<keyword evidence="9" id="KW-0157">Chromophore</keyword>
<feature type="compositionally biased region" description="Low complexity" evidence="15">
    <location>
        <begin position="10"/>
        <end position="22"/>
    </location>
</feature>
<dbReference type="SMART" id="SM00086">
    <property type="entry name" value="PAC"/>
    <property type="match status" value="2"/>
</dbReference>
<keyword evidence="1" id="KW-0600">Photoreceptor protein</keyword>
<dbReference type="GO" id="GO:0003677">
    <property type="term" value="F:DNA binding"/>
    <property type="evidence" value="ECO:0007669"/>
    <property type="project" value="UniProtKB-KW"/>
</dbReference>
<evidence type="ECO:0000256" key="8">
    <source>
        <dbReference type="ARBA" id="ARBA00022833"/>
    </source>
</evidence>
<evidence type="ECO:0000256" key="1">
    <source>
        <dbReference type="ARBA" id="ARBA00022543"/>
    </source>
</evidence>
<keyword evidence="5" id="KW-0479">Metal-binding</keyword>
<gene>
    <name evidence="17" type="ORF">ESCO_006564</name>
</gene>
<dbReference type="SUPFAM" id="SSF55785">
    <property type="entry name" value="PYP-like sensor domain (PAS domain)"/>
    <property type="match status" value="2"/>
</dbReference>
<feature type="compositionally biased region" description="Polar residues" evidence="15">
    <location>
        <begin position="322"/>
        <end position="333"/>
    </location>
</feature>
<evidence type="ECO:0000256" key="6">
    <source>
        <dbReference type="ARBA" id="ARBA00022737"/>
    </source>
</evidence>
<name>A0A0M8N176_ESCWE</name>
<proteinExistence type="predicted"/>
<feature type="domain" description="PAS" evidence="16">
    <location>
        <begin position="387"/>
        <end position="409"/>
    </location>
</feature>
<evidence type="ECO:0000256" key="13">
    <source>
        <dbReference type="ARBA" id="ARBA00023163"/>
    </source>
</evidence>
<keyword evidence="8" id="KW-0862">Zinc</keyword>
<keyword evidence="10" id="KW-0805">Transcription regulation</keyword>
<dbReference type="PANTHER" id="PTHR47429:SF7">
    <property type="entry name" value="GATA-FACTOR"/>
    <property type="match status" value="1"/>
</dbReference>
<dbReference type="SMART" id="SM00091">
    <property type="entry name" value="PAS"/>
    <property type="match status" value="2"/>
</dbReference>
<protein>
    <submittedName>
        <fullName evidence="17">White collar 1 protein</fullName>
    </submittedName>
</protein>
<dbReference type="AlphaFoldDB" id="A0A0M8N176"/>
<feature type="region of interest" description="Disordered" evidence="15">
    <location>
        <begin position="1"/>
        <end position="38"/>
    </location>
</feature>
<dbReference type="Proteomes" id="UP000053831">
    <property type="component" value="Unassembled WGS sequence"/>
</dbReference>
<dbReference type="Gene3D" id="3.30.450.20">
    <property type="entry name" value="PAS domain"/>
    <property type="match status" value="2"/>
</dbReference>
<keyword evidence="14" id="KW-0675">Receptor</keyword>
<keyword evidence="13" id="KW-0804">Transcription</keyword>
<reference evidence="17 18" key="1">
    <citation type="submission" date="2015-07" db="EMBL/GenBank/DDBJ databases">
        <title>The genome of the fungus Escovopsis weberi, a specialized disease agent of ant agriculture.</title>
        <authorList>
            <person name="de Man T.J."/>
            <person name="Stajich J.E."/>
            <person name="Kubicek C.P."/>
            <person name="Chenthamara K."/>
            <person name="Atanasova L."/>
            <person name="Druzhinina I.S."/>
            <person name="Birnbaum S."/>
            <person name="Barribeau S.M."/>
            <person name="Teiling C."/>
            <person name="Suen G."/>
            <person name="Currie C."/>
            <person name="Gerardo N.M."/>
        </authorList>
    </citation>
    <scope>NUCLEOTIDE SEQUENCE [LARGE SCALE GENOMIC DNA]</scope>
</reference>
<feature type="domain" description="PAS" evidence="16">
    <location>
        <begin position="555"/>
        <end position="625"/>
    </location>
</feature>
<sequence length="705" mass="77362">MDGFYPPSQLPQQDHQQQMSQSDHQEQSKRPPHHLPISIHDQSAAPHIQLQLQQSQSSMYDHLMPDQGGMSGGDLDEMQRRRSMPQVYGHPMAPLPPAHRRMSSIAANEMMTFGDSNDDFVDYHFNQPVAPSFPTLNTGLGMQAQTGDYMADPASFSAISPDMMGSFMSSRFANMGMGQMTTESAVMDMFPATTGPGPDAVAGTMDDQFDPSHLAAMTSNFSMINPEDSQMNAAPDHNADSNRPIDDQDQDMANVASQAFAPTDQSVPQLAHAPSDLDADAGRFGPIMPPSLRGPMSSADSGLSPRKGPSSSSHQTQPGSSDATTPVTTATPREQSKEKAIYSKSGFDMLKALWLVATRKNPKINLGAVDMSCAFVVCDVTMNDCPIIYVSDNFQNLTGYSRHEIVGKNCRFLQAPDGKVEAGARREFVDDGAVYNLKSMIEDGREVQQSLINYRKGGKPFLNLLTMIPIPWDTDEIRYFIGFQIDLVECPDAISGQEMGSVKVNYKHSDIGQYIWTPPPSSQWEPENGQTLGVDDVSTLLQQFNPNGAVSDWHKQSWDKMLLENSDDVVHVLSLKGLFLYLSPSCKRVLEYDGADLVGNSLSSVCHPSDIVPVTRELKEATAGTQVNIVFRIRRKQSGYTWFESHGSLFIEQGKGRKCVILVGRKRPVFALSRNSLEANGGIGDSEFWTKLSTRIPSSAPASKT</sequence>
<evidence type="ECO:0000313" key="17">
    <source>
        <dbReference type="EMBL" id="KOS23436.1"/>
    </source>
</evidence>
<feature type="compositionally biased region" description="Basic and acidic residues" evidence="15">
    <location>
        <begin position="237"/>
        <end position="246"/>
    </location>
</feature>
<evidence type="ECO:0000256" key="10">
    <source>
        <dbReference type="ARBA" id="ARBA00023015"/>
    </source>
</evidence>
<feature type="compositionally biased region" description="Low complexity" evidence="15">
    <location>
        <begin position="308"/>
        <end position="321"/>
    </location>
</feature>
<dbReference type="Pfam" id="PF13426">
    <property type="entry name" value="PAS_9"/>
    <property type="match status" value="1"/>
</dbReference>
<evidence type="ECO:0000256" key="14">
    <source>
        <dbReference type="ARBA" id="ARBA00023170"/>
    </source>
</evidence>
<dbReference type="CDD" id="cd00130">
    <property type="entry name" value="PAS"/>
    <property type="match status" value="2"/>
</dbReference>
<dbReference type="OrthoDB" id="447251at2759"/>
<keyword evidence="4" id="KW-0288">FMN</keyword>
<evidence type="ECO:0000313" key="18">
    <source>
        <dbReference type="Proteomes" id="UP000053831"/>
    </source>
</evidence>
<dbReference type="NCBIfam" id="TIGR00229">
    <property type="entry name" value="sensory_box"/>
    <property type="match status" value="1"/>
</dbReference>
<evidence type="ECO:0000256" key="9">
    <source>
        <dbReference type="ARBA" id="ARBA00022991"/>
    </source>
</evidence>